<dbReference type="InterPro" id="IPR027417">
    <property type="entry name" value="P-loop_NTPase"/>
</dbReference>
<evidence type="ECO:0000256" key="7">
    <source>
        <dbReference type="ARBA" id="ARBA00022840"/>
    </source>
</evidence>
<feature type="domain" description="Helicase ATP-binding" evidence="9">
    <location>
        <begin position="239"/>
        <end position="422"/>
    </location>
</feature>
<evidence type="ECO:0000256" key="8">
    <source>
        <dbReference type="ARBA" id="ARBA00023118"/>
    </source>
</evidence>
<dbReference type="Proteomes" id="UP000346198">
    <property type="component" value="Unassembled WGS sequence"/>
</dbReference>
<name>A0A6C2UUD6_9BACT</name>
<evidence type="ECO:0000256" key="5">
    <source>
        <dbReference type="ARBA" id="ARBA00022801"/>
    </source>
</evidence>
<evidence type="ECO:0000313" key="11">
    <source>
        <dbReference type="EMBL" id="VGO22961.1"/>
    </source>
</evidence>
<dbReference type="InterPro" id="IPR038257">
    <property type="entry name" value="CRISPR-assoc_Cas3_HD_sf"/>
</dbReference>
<dbReference type="PROSITE" id="PS51643">
    <property type="entry name" value="HD_CAS3"/>
    <property type="match status" value="1"/>
</dbReference>
<proteinExistence type="inferred from homology"/>
<dbReference type="InterPro" id="IPR006483">
    <property type="entry name" value="CRISPR-assoc_Cas3_HD"/>
</dbReference>
<comment type="similarity">
    <text evidence="2">In the central section; belongs to the CRISPR-associated helicase Cas3 family.</text>
</comment>
<evidence type="ECO:0000256" key="6">
    <source>
        <dbReference type="ARBA" id="ARBA00022806"/>
    </source>
</evidence>
<dbReference type="Gene3D" id="1.10.3210.30">
    <property type="match status" value="1"/>
</dbReference>
<evidence type="ECO:0000259" key="10">
    <source>
        <dbReference type="PROSITE" id="PS51643"/>
    </source>
</evidence>
<dbReference type="EMBL" id="CAAHFH010000003">
    <property type="protein sequence ID" value="VGO22961.1"/>
    <property type="molecule type" value="Genomic_DNA"/>
</dbReference>
<dbReference type="PANTHER" id="PTHR47959:SF16">
    <property type="entry name" value="CRISPR-ASSOCIATED NUCLEASE_HELICASE CAS3-RELATED"/>
    <property type="match status" value="1"/>
</dbReference>
<evidence type="ECO:0000256" key="2">
    <source>
        <dbReference type="ARBA" id="ARBA00009046"/>
    </source>
</evidence>
<feature type="domain" description="HD Cas3-type" evidence="10">
    <location>
        <begin position="12"/>
        <end position="182"/>
    </location>
</feature>
<dbReference type="RefSeq" id="WP_136064934.1">
    <property type="nucleotide sequence ID" value="NZ_CAAHFH010000003.1"/>
</dbReference>
<sequence>MPYYAHSKEGAPPADWQPLEEHLESVAKLAAEFAEPFGGEEWARLAGLWHDLGKYSNEFQKMLYEANGIECHLETKPGKPIHSQAGGHLAQQKMTRGMDRVFCWLIMGHHAGLADYGSDQTGARALEPKMRTPDESDVIIKKVPEGIKNQSEPEPPKPLQNGADVSFFIRMLFSCVVDADFLDTEAFMDKGREKLRNEEYPKLDELLAAFDKHMDGMCKDAKPTKVNQIRAEVLDQCRVAAEKEPDVFSLTVPTGGGKTLSSLAFALRHAVNHGKRRIIYVIPYTSIIEQTAGVFRGIQGFGKAVLEHHCNVATDDESKESVRSRLAFENWDAPIVVTTAVQFFESLYACKTSRCRKLHNLADSVIIFDEAQCLPPSFLRPSVFAIRELHRHYGVTPVLCTATQPVLTQTKQFDFNFKEGFESVVEIIENPASLTDDLKRVGVETFSNLNPVAYEAVAEAIRAASQSVLCIVNKKEDARTLAKLLPEQQTIHLSTNLCAEHRFQTLGKIRARLKSEGEPFCVVSTSLVEAGVDLDFPVVYRALAGLDSIAQAAGRCNREGKLPEGTTVVFVPEKQPAYVQSPASLARDYLKVDRLENIFLPETFRSYFEQRFFQLGESALDEKGIAARTPASPGQR</sequence>
<keyword evidence="12" id="KW-1185">Reference proteome</keyword>
<dbReference type="InterPro" id="IPR054712">
    <property type="entry name" value="Cas3-like_dom"/>
</dbReference>
<dbReference type="SUPFAM" id="SSF109604">
    <property type="entry name" value="HD-domain/PDEase-like"/>
    <property type="match status" value="1"/>
</dbReference>
<keyword evidence="4" id="KW-0547">Nucleotide-binding</keyword>
<evidence type="ECO:0000313" key="12">
    <source>
        <dbReference type="Proteomes" id="UP000346198"/>
    </source>
</evidence>
<dbReference type="GO" id="GO:0003676">
    <property type="term" value="F:nucleic acid binding"/>
    <property type="evidence" value="ECO:0007669"/>
    <property type="project" value="InterPro"/>
</dbReference>
<reference evidence="11 12" key="1">
    <citation type="submission" date="2019-04" db="EMBL/GenBank/DDBJ databases">
        <authorList>
            <person name="Van Vliet M D."/>
        </authorList>
    </citation>
    <scope>NUCLEOTIDE SEQUENCE [LARGE SCALE GENOMIC DNA]</scope>
    <source>
        <strain evidence="11 12">F21</strain>
    </source>
</reference>
<accession>A0A6C2UUD6</accession>
<keyword evidence="8" id="KW-0051">Antiviral defense</keyword>
<keyword evidence="3" id="KW-0479">Metal-binding</keyword>
<dbReference type="Pfam" id="PF01966">
    <property type="entry name" value="HD"/>
    <property type="match status" value="1"/>
</dbReference>
<dbReference type="InterPro" id="IPR011545">
    <property type="entry name" value="DEAD/DEAH_box_helicase_dom"/>
</dbReference>
<evidence type="ECO:0000256" key="1">
    <source>
        <dbReference type="ARBA" id="ARBA00006847"/>
    </source>
</evidence>
<dbReference type="InterPro" id="IPR050079">
    <property type="entry name" value="DEAD_box_RNA_helicase"/>
</dbReference>
<evidence type="ECO:0000259" key="9">
    <source>
        <dbReference type="PROSITE" id="PS51192"/>
    </source>
</evidence>
<dbReference type="Pfam" id="PF00270">
    <property type="entry name" value="DEAD"/>
    <property type="match status" value="1"/>
</dbReference>
<dbReference type="GO" id="GO:0016787">
    <property type="term" value="F:hydrolase activity"/>
    <property type="evidence" value="ECO:0007669"/>
    <property type="project" value="UniProtKB-KW"/>
</dbReference>
<dbReference type="PANTHER" id="PTHR47959">
    <property type="entry name" value="ATP-DEPENDENT RNA HELICASE RHLE-RELATED"/>
    <property type="match status" value="1"/>
</dbReference>
<organism evidence="11 12">
    <name type="scientific">Pontiella sulfatireligans</name>
    <dbReference type="NCBI Taxonomy" id="2750658"/>
    <lineage>
        <taxon>Bacteria</taxon>
        <taxon>Pseudomonadati</taxon>
        <taxon>Kiritimatiellota</taxon>
        <taxon>Kiritimatiellia</taxon>
        <taxon>Kiritimatiellales</taxon>
        <taxon>Pontiellaceae</taxon>
        <taxon>Pontiella</taxon>
    </lineage>
</organism>
<dbReference type="CDD" id="cd09641">
    <property type="entry name" value="Cas3''_I"/>
    <property type="match status" value="1"/>
</dbReference>
<comment type="similarity">
    <text evidence="1">In the N-terminal section; belongs to the CRISPR-associated nuclease Cas3-HD family.</text>
</comment>
<keyword evidence="5" id="KW-0378">Hydrolase</keyword>
<dbReference type="Gene3D" id="3.40.50.300">
    <property type="entry name" value="P-loop containing nucleotide triphosphate hydrolases"/>
    <property type="match status" value="2"/>
</dbReference>
<dbReference type="Pfam" id="PF22590">
    <property type="entry name" value="Cas3-like_C_2"/>
    <property type="match status" value="1"/>
</dbReference>
<dbReference type="InterPro" id="IPR014001">
    <property type="entry name" value="Helicase_ATP-bd"/>
</dbReference>
<dbReference type="InterPro" id="IPR006674">
    <property type="entry name" value="HD_domain"/>
</dbReference>
<dbReference type="NCBIfam" id="TIGR01596">
    <property type="entry name" value="cas3_HD"/>
    <property type="match status" value="1"/>
</dbReference>
<dbReference type="GO" id="GO:0005524">
    <property type="term" value="F:ATP binding"/>
    <property type="evidence" value="ECO:0007669"/>
    <property type="project" value="UniProtKB-KW"/>
</dbReference>
<dbReference type="GO" id="GO:0051607">
    <property type="term" value="P:defense response to virus"/>
    <property type="evidence" value="ECO:0007669"/>
    <property type="project" value="UniProtKB-KW"/>
</dbReference>
<dbReference type="AlphaFoldDB" id="A0A6C2UUD6"/>
<keyword evidence="7" id="KW-0067">ATP-binding</keyword>
<evidence type="ECO:0000256" key="3">
    <source>
        <dbReference type="ARBA" id="ARBA00022723"/>
    </source>
</evidence>
<dbReference type="GO" id="GO:0046872">
    <property type="term" value="F:metal ion binding"/>
    <property type="evidence" value="ECO:0007669"/>
    <property type="project" value="UniProtKB-KW"/>
</dbReference>
<dbReference type="SUPFAM" id="SSF52540">
    <property type="entry name" value="P-loop containing nucleoside triphosphate hydrolases"/>
    <property type="match status" value="1"/>
</dbReference>
<keyword evidence="6" id="KW-0347">Helicase</keyword>
<dbReference type="GO" id="GO:0003724">
    <property type="term" value="F:RNA helicase activity"/>
    <property type="evidence" value="ECO:0007669"/>
    <property type="project" value="TreeGrafter"/>
</dbReference>
<evidence type="ECO:0008006" key="13">
    <source>
        <dbReference type="Google" id="ProtNLM"/>
    </source>
</evidence>
<dbReference type="CDD" id="cd17930">
    <property type="entry name" value="DEXHc_cas3"/>
    <property type="match status" value="1"/>
</dbReference>
<dbReference type="PROSITE" id="PS51192">
    <property type="entry name" value="HELICASE_ATP_BIND_1"/>
    <property type="match status" value="1"/>
</dbReference>
<dbReference type="GO" id="GO:0005829">
    <property type="term" value="C:cytosol"/>
    <property type="evidence" value="ECO:0007669"/>
    <property type="project" value="TreeGrafter"/>
</dbReference>
<protein>
    <recommendedName>
        <fullName evidence="13">CRISPR-associated endonuclease/helicase Cas3</fullName>
    </recommendedName>
</protein>
<gene>
    <name evidence="11" type="ORF">SCARR_05060</name>
</gene>
<evidence type="ECO:0000256" key="4">
    <source>
        <dbReference type="ARBA" id="ARBA00022741"/>
    </source>
</evidence>
<dbReference type="SMART" id="SM00487">
    <property type="entry name" value="DEXDc"/>
    <property type="match status" value="1"/>
</dbReference>